<organism evidence="3 4">
    <name type="scientific">Paraglaciecola arctica BSs20135</name>
    <dbReference type="NCBI Taxonomy" id="493475"/>
    <lineage>
        <taxon>Bacteria</taxon>
        <taxon>Pseudomonadati</taxon>
        <taxon>Pseudomonadota</taxon>
        <taxon>Gammaproteobacteria</taxon>
        <taxon>Alteromonadales</taxon>
        <taxon>Alteromonadaceae</taxon>
        <taxon>Paraglaciecola</taxon>
    </lineage>
</organism>
<dbReference type="AlphaFoldDB" id="K6YUQ9"/>
<evidence type="ECO:0000313" key="3">
    <source>
        <dbReference type="EMBL" id="GAC20438.1"/>
    </source>
</evidence>
<dbReference type="EMBL" id="BAEO01000053">
    <property type="protein sequence ID" value="GAC20438.1"/>
    <property type="molecule type" value="Genomic_DNA"/>
</dbReference>
<name>K6YUQ9_9ALTE</name>
<comment type="similarity">
    <text evidence="1">Belongs to the aldolase class II family.</text>
</comment>
<dbReference type="eggNOG" id="COG0235">
    <property type="taxonomic scope" value="Bacteria"/>
</dbReference>
<dbReference type="SMART" id="SM01007">
    <property type="entry name" value="Aldolase_II"/>
    <property type="match status" value="1"/>
</dbReference>
<dbReference type="PANTHER" id="PTHR10672">
    <property type="entry name" value="ADDUCIN"/>
    <property type="match status" value="1"/>
</dbReference>
<dbReference type="Gene3D" id="3.40.225.10">
    <property type="entry name" value="Class II aldolase/adducin N-terminal domain"/>
    <property type="match status" value="1"/>
</dbReference>
<feature type="domain" description="Class II aldolase/adducin N-terminal" evidence="2">
    <location>
        <begin position="37"/>
        <end position="216"/>
    </location>
</feature>
<sequence length="270" mass="30025">MINVFVRVIKTIGDEVFQLEKFSLKGKVSEQEWQARVDLAACYRLVAEHRWGDLIYTHLSARVPNTEHYLVNAFGLTFDEVTASNLVKVDLQGNVLDGSPYQINPAGFTIHSAIHEVRHDAQCVIHLHTKATIAVATVQGGLKPWSQYAMFSLSSLSYHGYEGLAVDEAEKARLQTDLGQTNHMLLHNHGGLTLGATVGDAFMRFYDLQRACEIQMELLKSGQDVIEIPQGIVDGIYAQANIVHSGETGGQKAWPAMLRRAYKLDPTFCE</sequence>
<gene>
    <name evidence="3" type="ORF">GARC_3483</name>
</gene>
<dbReference type="PANTHER" id="PTHR10672:SF3">
    <property type="entry name" value="PROTEIN HU-LI TAI SHAO"/>
    <property type="match status" value="1"/>
</dbReference>
<dbReference type="Proteomes" id="UP000006327">
    <property type="component" value="Unassembled WGS sequence"/>
</dbReference>
<dbReference type="GO" id="GO:0005996">
    <property type="term" value="P:monosaccharide metabolic process"/>
    <property type="evidence" value="ECO:0007669"/>
    <property type="project" value="UniProtKB-ARBA"/>
</dbReference>
<proteinExistence type="inferred from homology"/>
<dbReference type="STRING" id="493475.GARC_3483"/>
<evidence type="ECO:0000313" key="4">
    <source>
        <dbReference type="Proteomes" id="UP000006327"/>
    </source>
</evidence>
<comment type="caution">
    <text evidence="3">The sequence shown here is derived from an EMBL/GenBank/DDBJ whole genome shotgun (WGS) entry which is preliminary data.</text>
</comment>
<dbReference type="GO" id="GO:0005856">
    <property type="term" value="C:cytoskeleton"/>
    <property type="evidence" value="ECO:0007669"/>
    <property type="project" value="TreeGrafter"/>
</dbReference>
<dbReference type="InterPro" id="IPR001303">
    <property type="entry name" value="Aldolase_II/adducin_N"/>
</dbReference>
<reference evidence="3 4" key="1">
    <citation type="journal article" date="2017" name="Antonie Van Leeuwenhoek">
        <title>Rhizobium rhizosphaerae sp. nov., a novel species isolated from rice rhizosphere.</title>
        <authorList>
            <person name="Zhao J.J."/>
            <person name="Zhang J."/>
            <person name="Zhang R.J."/>
            <person name="Zhang C.W."/>
            <person name="Yin H.Q."/>
            <person name="Zhang X.X."/>
        </authorList>
    </citation>
    <scope>NUCLEOTIDE SEQUENCE [LARGE SCALE GENOMIC DNA]</scope>
    <source>
        <strain evidence="3 4">BSs20135</strain>
    </source>
</reference>
<dbReference type="NCBIfam" id="NF005451">
    <property type="entry name" value="PRK07044.1"/>
    <property type="match status" value="1"/>
</dbReference>
<dbReference type="InterPro" id="IPR051017">
    <property type="entry name" value="Aldolase-II_Adducin_sf"/>
</dbReference>
<dbReference type="GO" id="GO:0051015">
    <property type="term" value="F:actin filament binding"/>
    <property type="evidence" value="ECO:0007669"/>
    <property type="project" value="TreeGrafter"/>
</dbReference>
<evidence type="ECO:0000256" key="1">
    <source>
        <dbReference type="ARBA" id="ARBA00037961"/>
    </source>
</evidence>
<keyword evidence="4" id="KW-1185">Reference proteome</keyword>
<dbReference type="SUPFAM" id="SSF53639">
    <property type="entry name" value="AraD/HMP-PK domain-like"/>
    <property type="match status" value="1"/>
</dbReference>
<protein>
    <recommendedName>
        <fullName evidence="2">Class II aldolase/adducin N-terminal domain-containing protein</fullName>
    </recommendedName>
</protein>
<dbReference type="Pfam" id="PF00596">
    <property type="entry name" value="Aldolase_II"/>
    <property type="match status" value="1"/>
</dbReference>
<dbReference type="RefSeq" id="WP_007622358.1">
    <property type="nucleotide sequence ID" value="NZ_BAEO01000053.1"/>
</dbReference>
<evidence type="ECO:0000259" key="2">
    <source>
        <dbReference type="SMART" id="SM01007"/>
    </source>
</evidence>
<dbReference type="InterPro" id="IPR036409">
    <property type="entry name" value="Aldolase_II/adducin_N_sf"/>
</dbReference>
<accession>K6YUQ9</accession>